<evidence type="ECO:0000256" key="2">
    <source>
        <dbReference type="SAM" id="SignalP"/>
    </source>
</evidence>
<keyword evidence="2" id="KW-0732">Signal</keyword>
<organism evidence="3 4">
    <name type="scientific">Symbiodinium pilosum</name>
    <name type="common">Dinoflagellate</name>
    <dbReference type="NCBI Taxonomy" id="2952"/>
    <lineage>
        <taxon>Eukaryota</taxon>
        <taxon>Sar</taxon>
        <taxon>Alveolata</taxon>
        <taxon>Dinophyceae</taxon>
        <taxon>Suessiales</taxon>
        <taxon>Symbiodiniaceae</taxon>
        <taxon>Symbiodinium</taxon>
    </lineage>
</organism>
<dbReference type="EMBL" id="CAJNIZ010004356">
    <property type="protein sequence ID" value="CAE7231801.1"/>
    <property type="molecule type" value="Genomic_DNA"/>
</dbReference>
<dbReference type="AlphaFoldDB" id="A0A812KWT5"/>
<protein>
    <submittedName>
        <fullName evidence="3">Uncharacterized protein</fullName>
    </submittedName>
</protein>
<comment type="caution">
    <text evidence="3">The sequence shown here is derived from an EMBL/GenBank/DDBJ whole genome shotgun (WGS) entry which is preliminary data.</text>
</comment>
<sequence length="659" mass="72960">MKWLWSPALLVGLLPGLGLAYKVLISQDPEATEQLDQTSQSEELDELDAPEGAVPLFAQLAAAIPLVCQNLTNFTGMISDKGVPANENITYHVGFLESDLEMLSDKVSGYYTVLHEMLGEKGPTLCPRGKQSHIKECLKMGICLLEEHVPEDLELAQYTTYLELVTAFIEIGWPVLKKGLLFEEMTPQLHEDHVAPALYQCDELKHPEKPFGHPPLALLQSDAKAARTFAMSAALSQASRTTHEVLDAHEASSSVDATVQKLHQVWHPICKDLGCDHSSFWDFHFASHRQTLALMKLDSAPHVRAEIQQRHGLHKRVLRFVEDNHGYYGQIRNSSSPGRKFLDPSFIQASSRKSFQRYASKGRESMMRFMLPTMRALASTDETRALQLLDQVEFRKFQKRRHRQPQMYHQEDQHQGHEEDEDELNDGERSMLSESTDEDPADVEDEEPMYLQVSDSAELESTSGIEGGRRRSRRRRSRRRRRRWIGGRRRRRHRRRIFEAAVAAVAKVVEDVVEFMAQGLACMGTAAEFTSTGYSYEVAPGAVSMNLGLSTGSGQSLDRLVRGHPPSAFISVDFGFAVGITAKLTWSGVGLGGGVGCNVDGCSAYITVAAVGSVNLPMVTAACPFGATLGSATCAQAFGGGISTMCCNMNLQTGSNDCR</sequence>
<evidence type="ECO:0000313" key="3">
    <source>
        <dbReference type="EMBL" id="CAE7231801.1"/>
    </source>
</evidence>
<dbReference type="Proteomes" id="UP000649617">
    <property type="component" value="Unassembled WGS sequence"/>
</dbReference>
<dbReference type="OrthoDB" id="441100at2759"/>
<feature type="compositionally biased region" description="Basic residues" evidence="1">
    <location>
        <begin position="470"/>
        <end position="480"/>
    </location>
</feature>
<name>A0A812KWT5_SYMPI</name>
<evidence type="ECO:0000256" key="1">
    <source>
        <dbReference type="SAM" id="MobiDB-lite"/>
    </source>
</evidence>
<feature type="compositionally biased region" description="Polar residues" evidence="1">
    <location>
        <begin position="453"/>
        <end position="462"/>
    </location>
</feature>
<feature type="chain" id="PRO_5032450599" evidence="2">
    <location>
        <begin position="21"/>
        <end position="659"/>
    </location>
</feature>
<feature type="region of interest" description="Disordered" evidence="1">
    <location>
        <begin position="400"/>
        <end position="480"/>
    </location>
</feature>
<proteinExistence type="predicted"/>
<evidence type="ECO:0000313" key="4">
    <source>
        <dbReference type="Proteomes" id="UP000649617"/>
    </source>
</evidence>
<accession>A0A812KWT5</accession>
<feature type="compositionally biased region" description="Acidic residues" evidence="1">
    <location>
        <begin position="435"/>
        <end position="448"/>
    </location>
</feature>
<keyword evidence="4" id="KW-1185">Reference proteome</keyword>
<gene>
    <name evidence="3" type="ORF">SPIL2461_LOCUS3570</name>
</gene>
<reference evidence="3" key="1">
    <citation type="submission" date="2021-02" db="EMBL/GenBank/DDBJ databases">
        <authorList>
            <person name="Dougan E. K."/>
            <person name="Rhodes N."/>
            <person name="Thang M."/>
            <person name="Chan C."/>
        </authorList>
    </citation>
    <scope>NUCLEOTIDE SEQUENCE</scope>
</reference>
<feature type="signal peptide" evidence="2">
    <location>
        <begin position="1"/>
        <end position="20"/>
    </location>
</feature>